<keyword evidence="1" id="KW-1133">Transmembrane helix</keyword>
<organism evidence="2 3">
    <name type="scientific">Paenibacillus mucilaginosus (strain KNP414)</name>
    <dbReference type="NCBI Taxonomy" id="1036673"/>
    <lineage>
        <taxon>Bacteria</taxon>
        <taxon>Bacillati</taxon>
        <taxon>Bacillota</taxon>
        <taxon>Bacilli</taxon>
        <taxon>Bacillales</taxon>
        <taxon>Paenibacillaceae</taxon>
        <taxon>Paenibacillus</taxon>
    </lineage>
</organism>
<dbReference type="AlphaFoldDB" id="F8FM56"/>
<feature type="transmembrane region" description="Helical" evidence="1">
    <location>
        <begin position="127"/>
        <end position="149"/>
    </location>
</feature>
<evidence type="ECO:0000313" key="2">
    <source>
        <dbReference type="EMBL" id="AEI45682.1"/>
    </source>
</evidence>
<name>F8FM56_PAEMK</name>
<accession>F8FM56</accession>
<proteinExistence type="predicted"/>
<dbReference type="EMBL" id="CP002869">
    <property type="protein sequence ID" value="AEI45682.1"/>
    <property type="molecule type" value="Genomic_DNA"/>
</dbReference>
<feature type="transmembrane region" description="Helical" evidence="1">
    <location>
        <begin position="62"/>
        <end position="82"/>
    </location>
</feature>
<dbReference type="KEGG" id="pms:KNP414_07172"/>
<dbReference type="NCBIfam" id="NF041644">
    <property type="entry name" value="CBO0543_fam"/>
    <property type="match status" value="1"/>
</dbReference>
<dbReference type="HOGENOM" id="CLU_112019_0_0_9"/>
<evidence type="ECO:0008006" key="4">
    <source>
        <dbReference type="Google" id="ProtNLM"/>
    </source>
</evidence>
<dbReference type="InterPro" id="IPR048147">
    <property type="entry name" value="CBO0543-like"/>
</dbReference>
<dbReference type="RefSeq" id="WP_013920823.1">
    <property type="nucleotide sequence ID" value="NC_015690.1"/>
</dbReference>
<protein>
    <recommendedName>
        <fullName evidence="4">Transmembrane protein</fullName>
    </recommendedName>
</protein>
<reference evidence="3" key="1">
    <citation type="submission" date="2011-06" db="EMBL/GenBank/DDBJ databases">
        <title>Complete genome sequence of Paenibacillus mucilaginosus KNP414.</title>
        <authorList>
            <person name="Wang J."/>
            <person name="Hu S."/>
            <person name="Hu X."/>
            <person name="Zhang B."/>
            <person name="Dong D."/>
            <person name="Zhang S."/>
            <person name="Zhao K."/>
            <person name="Wu D."/>
        </authorList>
    </citation>
    <scope>NUCLEOTIDE SEQUENCE [LARGE SCALE GENOMIC DNA]</scope>
    <source>
        <strain evidence="3">KNP414</strain>
    </source>
</reference>
<dbReference type="Proteomes" id="UP000006620">
    <property type="component" value="Chromosome"/>
</dbReference>
<evidence type="ECO:0000256" key="1">
    <source>
        <dbReference type="SAM" id="Phobius"/>
    </source>
</evidence>
<feature type="transmembrane region" description="Helical" evidence="1">
    <location>
        <begin position="94"/>
        <end position="115"/>
    </location>
</feature>
<keyword evidence="1" id="KW-0812">Transmembrane</keyword>
<sequence>MTTDQSAQLERMTKLHELSSEATWNYWFSYSHAGTWQFWVEIALLVVPLLALFLYIDRGKAFLLGFYGFCVHMLFTYIDAYGVTHGLWIYPYKAIPFLSVNLPLDTALIPVLYMFMYQWTINFGKNYYIYGTALCLFLSFLFKPAMVAFDLFRFNHGTGYLHLLAGYLTILCLSRWVTNLFLYAERTSKQDPPDGGPVLRQPRAYKLLRQFSRPKAR</sequence>
<feature type="transmembrane region" description="Helical" evidence="1">
    <location>
        <begin position="36"/>
        <end position="55"/>
    </location>
</feature>
<keyword evidence="1" id="KW-0472">Membrane</keyword>
<evidence type="ECO:0000313" key="3">
    <source>
        <dbReference type="Proteomes" id="UP000006620"/>
    </source>
</evidence>
<gene>
    <name evidence="2" type="ordered locus">KNP414_07172</name>
</gene>
<reference evidence="2 3" key="2">
    <citation type="journal article" date="2013" name="Genome Announc.">
        <title>Genome Sequence of Growth-Improving Paenibacillus mucilaginosus Strain KNP414.</title>
        <authorList>
            <person name="Lu J.J."/>
            <person name="Wang J.F."/>
            <person name="Hu X.F."/>
        </authorList>
    </citation>
    <scope>NUCLEOTIDE SEQUENCE [LARGE SCALE GENOMIC DNA]</scope>
    <source>
        <strain evidence="2 3">KNP414</strain>
    </source>
</reference>
<feature type="transmembrane region" description="Helical" evidence="1">
    <location>
        <begin position="161"/>
        <end position="182"/>
    </location>
</feature>
<dbReference type="PATRIC" id="fig|1036673.3.peg.6688"/>